<sequence length="141" mass="15273">MNPTAAVVLRSSYSEPRPLFSPNSQGVNLIGFPPETDASGRAYRRGLYSTTVCTSLKIREISEETIPPLCFSIKTEARLHVSARFPSAAGSVVPGETTGIRLRLRPGNLLAIFTEIDGGVVVEKNKSKIFVVVEGQLRSIL</sequence>
<comment type="caution">
    <text evidence="1">The sequence shown here is derived from an EMBL/GenBank/DDBJ whole genome shotgun (WGS) entry which is preliminary data.</text>
</comment>
<dbReference type="Proteomes" id="UP000310200">
    <property type="component" value="Unassembled WGS sequence"/>
</dbReference>
<proteinExistence type="predicted"/>
<dbReference type="AlphaFoldDB" id="A0A4V3SA26"/>
<organism evidence="1 2">
    <name type="scientific">Temnothorax longispinosus</name>
    <dbReference type="NCBI Taxonomy" id="300112"/>
    <lineage>
        <taxon>Eukaryota</taxon>
        <taxon>Metazoa</taxon>
        <taxon>Ecdysozoa</taxon>
        <taxon>Arthropoda</taxon>
        <taxon>Hexapoda</taxon>
        <taxon>Insecta</taxon>
        <taxon>Pterygota</taxon>
        <taxon>Neoptera</taxon>
        <taxon>Endopterygota</taxon>
        <taxon>Hymenoptera</taxon>
        <taxon>Apocrita</taxon>
        <taxon>Aculeata</taxon>
        <taxon>Formicoidea</taxon>
        <taxon>Formicidae</taxon>
        <taxon>Myrmicinae</taxon>
        <taxon>Temnothorax</taxon>
    </lineage>
</organism>
<protein>
    <submittedName>
        <fullName evidence="1">Uncharacterized protein</fullName>
    </submittedName>
</protein>
<evidence type="ECO:0000313" key="2">
    <source>
        <dbReference type="Proteomes" id="UP000310200"/>
    </source>
</evidence>
<name>A0A4V3SA26_9HYME</name>
<gene>
    <name evidence="1" type="ORF">DBV15_00075</name>
</gene>
<evidence type="ECO:0000313" key="1">
    <source>
        <dbReference type="EMBL" id="TGZ47384.1"/>
    </source>
</evidence>
<reference evidence="1 2" key="1">
    <citation type="journal article" date="2019" name="Philos. Trans. R. Soc. Lond., B, Biol. Sci.">
        <title>Ant behaviour and brain gene expression of defending hosts depend on the ecological success of the intruding social parasite.</title>
        <authorList>
            <person name="Kaur R."/>
            <person name="Stoldt M."/>
            <person name="Jongepier E."/>
            <person name="Feldmeyer B."/>
            <person name="Menzel F."/>
            <person name="Bornberg-Bauer E."/>
            <person name="Foitzik S."/>
        </authorList>
    </citation>
    <scope>NUCLEOTIDE SEQUENCE [LARGE SCALE GENOMIC DNA]</scope>
    <source>
        <tissue evidence="1">Whole body</tissue>
    </source>
</reference>
<keyword evidence="2" id="KW-1185">Reference proteome</keyword>
<dbReference type="EMBL" id="QBLH01002732">
    <property type="protein sequence ID" value="TGZ47384.1"/>
    <property type="molecule type" value="Genomic_DNA"/>
</dbReference>
<accession>A0A4V3SA26</accession>